<proteinExistence type="predicted"/>
<organism evidence="2 3">
    <name type="scientific">Phlebotomus papatasi</name>
    <name type="common">Sandfly</name>
    <dbReference type="NCBI Taxonomy" id="29031"/>
    <lineage>
        <taxon>Eukaryota</taxon>
        <taxon>Metazoa</taxon>
        <taxon>Ecdysozoa</taxon>
        <taxon>Arthropoda</taxon>
        <taxon>Hexapoda</taxon>
        <taxon>Insecta</taxon>
        <taxon>Pterygota</taxon>
        <taxon>Neoptera</taxon>
        <taxon>Endopterygota</taxon>
        <taxon>Diptera</taxon>
        <taxon>Nematocera</taxon>
        <taxon>Psychodoidea</taxon>
        <taxon>Psychodidae</taxon>
        <taxon>Phlebotomus</taxon>
        <taxon>Phlebotomus</taxon>
    </lineage>
</organism>
<feature type="region of interest" description="Disordered" evidence="1">
    <location>
        <begin position="20"/>
        <end position="128"/>
    </location>
</feature>
<feature type="compositionally biased region" description="Basic and acidic residues" evidence="1">
    <location>
        <begin position="496"/>
        <end position="518"/>
    </location>
</feature>
<sequence>MSFRPPWKHQEEQNANWVRQGGGFRNKQFYRRPGMGSGADMRDQDRRTPWVANRQNNFPPVSKEEPKRIPSLLELPTTPCSTLSGIWEQPPAVFETNTQPNRPFSTSESSQNAPLPVPPPSLLPPPPVPLSLLLEGEMWNNGQTRADTRGNSPAVPIKQHQVESNIRREIGPSESHSIKQEPERKPETDELLDSLNRYHEEFQMKFGGNTSNPARPESGSCSDNAPQIPGRECKDVENKNVDNITQKLLNRVALMEKHNIKQVINDPEPKYESALKKRATQLIRANVRQRLRHFSVEETAEQEAEHRGIEADEFVDSDKVPEIVFNEIKNMLGLDESEACLDNSIDQESMFMEFDRAIEENLPLDAFNATASNDQEDFAMDEQTIKENVPLNRTNRESTEMLGDANTLDSVMNEAVDANALSPLMVQNEEEHNIRAFADNGIAIPAPHEDVVEERKDRIQSNLLNTVPFANNTNEPISKELQSYKIPKKAKYPYNYRRDGRHSSSAGRRDHDDRSRRR</sequence>
<dbReference type="EnsemblMetazoa" id="PPAI002611-RA">
    <property type="protein sequence ID" value="PPAI002611-PA"/>
    <property type="gene ID" value="PPAI002611"/>
</dbReference>
<dbReference type="Proteomes" id="UP000092462">
    <property type="component" value="Unassembled WGS sequence"/>
</dbReference>
<dbReference type="VEuPathDB" id="VectorBase:PPAI002611"/>
<accession>A0A1B0D554</accession>
<feature type="compositionally biased region" description="Basic and acidic residues" evidence="1">
    <location>
        <begin position="165"/>
        <end position="188"/>
    </location>
</feature>
<feature type="compositionally biased region" description="Pro residues" evidence="1">
    <location>
        <begin position="115"/>
        <end position="128"/>
    </location>
</feature>
<protein>
    <submittedName>
        <fullName evidence="2">Uncharacterized protein</fullName>
    </submittedName>
</protein>
<dbReference type="EMBL" id="AJVK01025086">
    <property type="status" value="NOT_ANNOTATED_CDS"/>
    <property type="molecule type" value="Genomic_DNA"/>
</dbReference>
<keyword evidence="3" id="KW-1185">Reference proteome</keyword>
<feature type="region of interest" description="Disordered" evidence="1">
    <location>
        <begin position="468"/>
        <end position="518"/>
    </location>
</feature>
<feature type="compositionally biased region" description="Polar residues" evidence="1">
    <location>
        <begin position="95"/>
        <end position="113"/>
    </location>
</feature>
<feature type="region of interest" description="Disordered" evidence="1">
    <location>
        <begin position="205"/>
        <end position="233"/>
    </location>
</feature>
<feature type="region of interest" description="Disordered" evidence="1">
    <location>
        <begin position="162"/>
        <end position="189"/>
    </location>
</feature>
<feature type="compositionally biased region" description="Polar residues" evidence="1">
    <location>
        <begin position="208"/>
        <end position="225"/>
    </location>
</feature>
<dbReference type="AlphaFoldDB" id="A0A1B0D554"/>
<evidence type="ECO:0000313" key="2">
    <source>
        <dbReference type="EnsemblMetazoa" id="PPAI002611-PA"/>
    </source>
</evidence>
<name>A0A1B0D554_PHLPP</name>
<reference evidence="2" key="1">
    <citation type="submission" date="2022-08" db="UniProtKB">
        <authorList>
            <consortium name="EnsemblMetazoa"/>
        </authorList>
    </citation>
    <scope>IDENTIFICATION</scope>
    <source>
        <strain evidence="2">Israel</strain>
    </source>
</reference>
<evidence type="ECO:0000256" key="1">
    <source>
        <dbReference type="SAM" id="MobiDB-lite"/>
    </source>
</evidence>
<evidence type="ECO:0000313" key="3">
    <source>
        <dbReference type="Proteomes" id="UP000092462"/>
    </source>
</evidence>